<organism evidence="1 2">
    <name type="scientific">Dendrothele bispora (strain CBS 962.96)</name>
    <dbReference type="NCBI Taxonomy" id="1314807"/>
    <lineage>
        <taxon>Eukaryota</taxon>
        <taxon>Fungi</taxon>
        <taxon>Dikarya</taxon>
        <taxon>Basidiomycota</taxon>
        <taxon>Agaricomycotina</taxon>
        <taxon>Agaricomycetes</taxon>
        <taxon>Agaricomycetidae</taxon>
        <taxon>Agaricales</taxon>
        <taxon>Agaricales incertae sedis</taxon>
        <taxon>Dendrothele</taxon>
    </lineage>
</organism>
<dbReference type="AlphaFoldDB" id="A0A4S8LEP5"/>
<dbReference type="PANTHER" id="PTHR13049">
    <property type="entry name" value="DUF814-RELATED"/>
    <property type="match status" value="1"/>
</dbReference>
<dbReference type="InterPro" id="IPR039730">
    <property type="entry name" value="Jlp2/Ccd25"/>
</dbReference>
<evidence type="ECO:0000313" key="1">
    <source>
        <dbReference type="EMBL" id="THU87394.1"/>
    </source>
</evidence>
<name>A0A4S8LEP5_DENBC</name>
<keyword evidence="2" id="KW-1185">Reference proteome</keyword>
<proteinExistence type="predicted"/>
<dbReference type="Proteomes" id="UP000297245">
    <property type="component" value="Unassembled WGS sequence"/>
</dbReference>
<protein>
    <submittedName>
        <fullName evidence="1">Uncharacterized protein</fullName>
    </submittedName>
</protein>
<evidence type="ECO:0000313" key="2">
    <source>
        <dbReference type="Proteomes" id="UP000297245"/>
    </source>
</evidence>
<dbReference type="OrthoDB" id="200398at2759"/>
<reference evidence="1 2" key="1">
    <citation type="journal article" date="2019" name="Nat. Ecol. Evol.">
        <title>Megaphylogeny resolves global patterns of mushroom evolution.</title>
        <authorList>
            <person name="Varga T."/>
            <person name="Krizsan K."/>
            <person name="Foldi C."/>
            <person name="Dima B."/>
            <person name="Sanchez-Garcia M."/>
            <person name="Sanchez-Ramirez S."/>
            <person name="Szollosi G.J."/>
            <person name="Szarkandi J.G."/>
            <person name="Papp V."/>
            <person name="Albert L."/>
            <person name="Andreopoulos W."/>
            <person name="Angelini C."/>
            <person name="Antonin V."/>
            <person name="Barry K.W."/>
            <person name="Bougher N.L."/>
            <person name="Buchanan P."/>
            <person name="Buyck B."/>
            <person name="Bense V."/>
            <person name="Catcheside P."/>
            <person name="Chovatia M."/>
            <person name="Cooper J."/>
            <person name="Damon W."/>
            <person name="Desjardin D."/>
            <person name="Finy P."/>
            <person name="Geml J."/>
            <person name="Haridas S."/>
            <person name="Hughes K."/>
            <person name="Justo A."/>
            <person name="Karasinski D."/>
            <person name="Kautmanova I."/>
            <person name="Kiss B."/>
            <person name="Kocsube S."/>
            <person name="Kotiranta H."/>
            <person name="LaButti K.M."/>
            <person name="Lechner B.E."/>
            <person name="Liimatainen K."/>
            <person name="Lipzen A."/>
            <person name="Lukacs Z."/>
            <person name="Mihaltcheva S."/>
            <person name="Morgado L.N."/>
            <person name="Niskanen T."/>
            <person name="Noordeloos M.E."/>
            <person name="Ohm R.A."/>
            <person name="Ortiz-Santana B."/>
            <person name="Ovrebo C."/>
            <person name="Racz N."/>
            <person name="Riley R."/>
            <person name="Savchenko A."/>
            <person name="Shiryaev A."/>
            <person name="Soop K."/>
            <person name="Spirin V."/>
            <person name="Szebenyi C."/>
            <person name="Tomsovsky M."/>
            <person name="Tulloss R.E."/>
            <person name="Uehling J."/>
            <person name="Grigoriev I.V."/>
            <person name="Vagvolgyi C."/>
            <person name="Papp T."/>
            <person name="Martin F.M."/>
            <person name="Miettinen O."/>
            <person name="Hibbett D.S."/>
            <person name="Nagy L.G."/>
        </authorList>
    </citation>
    <scope>NUCLEOTIDE SEQUENCE [LARGE SCALE GENOMIC DNA]</scope>
    <source>
        <strain evidence="1 2">CBS 962.96</strain>
    </source>
</reference>
<dbReference type="PANTHER" id="PTHR13049:SF2">
    <property type="entry name" value="COILED-COIL DOMAIN-CONTAINING PROTEIN 25"/>
    <property type="match status" value="1"/>
</dbReference>
<accession>A0A4S8LEP5</accession>
<gene>
    <name evidence="1" type="ORF">K435DRAFT_919849</name>
</gene>
<dbReference type="EMBL" id="ML179452">
    <property type="protein sequence ID" value="THU87394.1"/>
    <property type="molecule type" value="Genomic_DNA"/>
</dbReference>
<sequence length="100" mass="11222">MPDKMTWDAIPESLLLLTDLTQLVKANSIEGNKKDNLYTPVANLKKTGDMTVGQVSFHTDKKVNNFEIPPAHIAKWENAIVNRLNKTKSRKRSGSMNKKG</sequence>